<gene>
    <name evidence="2" type="ORF">QVZ43_15855</name>
</gene>
<keyword evidence="1" id="KW-1133">Transmembrane helix</keyword>
<dbReference type="EMBL" id="JAUMIS010000003">
    <property type="protein sequence ID" value="MDO3723191.1"/>
    <property type="molecule type" value="Genomic_DNA"/>
</dbReference>
<organism evidence="2 3">
    <name type="scientific">Marinobacter suaedae</name>
    <dbReference type="NCBI Taxonomy" id="3057675"/>
    <lineage>
        <taxon>Bacteria</taxon>
        <taxon>Pseudomonadati</taxon>
        <taxon>Pseudomonadota</taxon>
        <taxon>Gammaproteobacteria</taxon>
        <taxon>Pseudomonadales</taxon>
        <taxon>Marinobacteraceae</taxon>
        <taxon>Marinobacter</taxon>
    </lineage>
</organism>
<feature type="transmembrane region" description="Helical" evidence="1">
    <location>
        <begin position="12"/>
        <end position="35"/>
    </location>
</feature>
<evidence type="ECO:0000313" key="3">
    <source>
        <dbReference type="Proteomes" id="UP001168640"/>
    </source>
</evidence>
<protein>
    <recommendedName>
        <fullName evidence="4">MSHA biogenesis protein MshP</fullName>
    </recommendedName>
</protein>
<reference evidence="2" key="1">
    <citation type="submission" date="2023-07" db="EMBL/GenBank/DDBJ databases">
        <title>Marinobacter sp. chi1 genome sequencing and assembly.</title>
        <authorList>
            <person name="Park S."/>
        </authorList>
    </citation>
    <scope>NUCLEOTIDE SEQUENCE</scope>
    <source>
        <strain evidence="2">Chi1</strain>
    </source>
</reference>
<keyword evidence="1" id="KW-0472">Membrane</keyword>
<evidence type="ECO:0008006" key="4">
    <source>
        <dbReference type="Google" id="ProtNLM"/>
    </source>
</evidence>
<accession>A0ABT8W4V1</accession>
<dbReference type="RefSeq" id="WP_302910698.1">
    <property type="nucleotide sequence ID" value="NZ_JAUMIS010000003.1"/>
</dbReference>
<keyword evidence="1" id="KW-0812">Transmembrane</keyword>
<sequence length="137" mass="13996">MCHESSLQKQSGAGLPVAIFVMTVLALLVVVMAQLQQGSAEAVSLQIQSQRALFSAESGAQVGVREVLEANSCSGLTSPKVFSSTGLSGCQAEVSCESVLADVQGSGGAQPVFTLISAGQCGAGLDQARRVVEVKVR</sequence>
<comment type="caution">
    <text evidence="2">The sequence shown here is derived from an EMBL/GenBank/DDBJ whole genome shotgun (WGS) entry which is preliminary data.</text>
</comment>
<keyword evidence="3" id="KW-1185">Reference proteome</keyword>
<proteinExistence type="predicted"/>
<evidence type="ECO:0000256" key="1">
    <source>
        <dbReference type="SAM" id="Phobius"/>
    </source>
</evidence>
<name>A0ABT8W4V1_9GAMM</name>
<evidence type="ECO:0000313" key="2">
    <source>
        <dbReference type="EMBL" id="MDO3723191.1"/>
    </source>
</evidence>
<dbReference type="Proteomes" id="UP001168640">
    <property type="component" value="Unassembled WGS sequence"/>
</dbReference>